<feature type="signal peptide" evidence="1">
    <location>
        <begin position="1"/>
        <end position="18"/>
    </location>
</feature>
<accession>A0A183F521</accession>
<proteinExistence type="predicted"/>
<keyword evidence="3" id="KW-1185">Reference proteome</keyword>
<organism evidence="3 4">
    <name type="scientific">Heligmosomoides polygyrus</name>
    <name type="common">Parasitic roundworm</name>
    <dbReference type="NCBI Taxonomy" id="6339"/>
    <lineage>
        <taxon>Eukaryota</taxon>
        <taxon>Metazoa</taxon>
        <taxon>Ecdysozoa</taxon>
        <taxon>Nematoda</taxon>
        <taxon>Chromadorea</taxon>
        <taxon>Rhabditida</taxon>
        <taxon>Rhabditina</taxon>
        <taxon>Rhabditomorpha</taxon>
        <taxon>Strongyloidea</taxon>
        <taxon>Heligmosomidae</taxon>
        <taxon>Heligmosomoides</taxon>
    </lineage>
</organism>
<feature type="chain" id="PRO_5044551247" evidence="1">
    <location>
        <begin position="19"/>
        <end position="67"/>
    </location>
</feature>
<protein>
    <submittedName>
        <fullName evidence="2 4">Uncharacterized protein</fullName>
    </submittedName>
</protein>
<sequence>MFGGSLLLSLLFVGSVIAQFVPNVPQQQFIRQIQPPAGGAPDFPFQNIGSYTEYEGNLMGGSERMGN</sequence>
<keyword evidence="1" id="KW-0732">Signal</keyword>
<dbReference type="Proteomes" id="UP000050761">
    <property type="component" value="Unassembled WGS sequence"/>
</dbReference>
<evidence type="ECO:0000256" key="1">
    <source>
        <dbReference type="SAM" id="SignalP"/>
    </source>
</evidence>
<evidence type="ECO:0000313" key="2">
    <source>
        <dbReference type="EMBL" id="VDO19646.1"/>
    </source>
</evidence>
<gene>
    <name evidence="2" type="ORF">HPBE_LOCUS1264</name>
</gene>
<dbReference type="EMBL" id="UZAH01001300">
    <property type="protein sequence ID" value="VDO19646.1"/>
    <property type="molecule type" value="Genomic_DNA"/>
</dbReference>
<evidence type="ECO:0000313" key="3">
    <source>
        <dbReference type="Proteomes" id="UP000050761"/>
    </source>
</evidence>
<reference evidence="2 3" key="1">
    <citation type="submission" date="2018-11" db="EMBL/GenBank/DDBJ databases">
        <authorList>
            <consortium name="Pathogen Informatics"/>
        </authorList>
    </citation>
    <scope>NUCLEOTIDE SEQUENCE [LARGE SCALE GENOMIC DNA]</scope>
</reference>
<accession>A0A3P7TEK8</accession>
<dbReference type="WBParaSite" id="HPBE_0000126301-mRNA-1">
    <property type="protein sequence ID" value="HPBE_0000126301-mRNA-1"/>
    <property type="gene ID" value="HPBE_0000126301"/>
</dbReference>
<name>A0A183F521_HELPZ</name>
<dbReference type="AlphaFoldDB" id="A0A183F521"/>
<reference evidence="4" key="2">
    <citation type="submission" date="2019-09" db="UniProtKB">
        <authorList>
            <consortium name="WormBaseParasite"/>
        </authorList>
    </citation>
    <scope>IDENTIFICATION</scope>
</reference>
<evidence type="ECO:0000313" key="4">
    <source>
        <dbReference type="WBParaSite" id="HPBE_0000126301-mRNA-1"/>
    </source>
</evidence>